<proteinExistence type="predicted"/>
<dbReference type="GO" id="GO:0008270">
    <property type="term" value="F:zinc ion binding"/>
    <property type="evidence" value="ECO:0007669"/>
    <property type="project" value="UniProtKB-KW"/>
</dbReference>
<feature type="region of interest" description="Disordered" evidence="7">
    <location>
        <begin position="204"/>
        <end position="255"/>
    </location>
</feature>
<keyword evidence="4" id="KW-0862">Zinc</keyword>
<evidence type="ECO:0000256" key="5">
    <source>
        <dbReference type="ARBA" id="ARBA00023242"/>
    </source>
</evidence>
<comment type="caution">
    <text evidence="9">The sequence shown here is derived from an EMBL/GenBank/DDBJ whole genome shotgun (WGS) entry which is preliminary data.</text>
</comment>
<feature type="region of interest" description="Disordered" evidence="7">
    <location>
        <begin position="298"/>
        <end position="317"/>
    </location>
</feature>
<keyword evidence="2" id="KW-0479">Metal-binding</keyword>
<dbReference type="InterPro" id="IPR013088">
    <property type="entry name" value="Znf_NHR/GATA"/>
</dbReference>
<evidence type="ECO:0000256" key="6">
    <source>
        <dbReference type="PROSITE-ProRule" id="PRU00094"/>
    </source>
</evidence>
<protein>
    <recommendedName>
        <fullName evidence="8">GATA-type domain-containing protein</fullName>
    </recommendedName>
</protein>
<dbReference type="Pfam" id="PF00320">
    <property type="entry name" value="GATA"/>
    <property type="match status" value="2"/>
</dbReference>
<dbReference type="GO" id="GO:0000981">
    <property type="term" value="F:DNA-binding transcription factor activity, RNA polymerase II-specific"/>
    <property type="evidence" value="ECO:0007669"/>
    <property type="project" value="TreeGrafter"/>
</dbReference>
<dbReference type="GO" id="GO:0000122">
    <property type="term" value="P:negative regulation of transcription by RNA polymerase II"/>
    <property type="evidence" value="ECO:0007669"/>
    <property type="project" value="TreeGrafter"/>
</dbReference>
<evidence type="ECO:0000256" key="4">
    <source>
        <dbReference type="ARBA" id="ARBA00022833"/>
    </source>
</evidence>
<feature type="domain" description="GATA-type" evidence="8">
    <location>
        <begin position="311"/>
        <end position="364"/>
    </location>
</feature>
<evidence type="ECO:0000259" key="8">
    <source>
        <dbReference type="PROSITE" id="PS50114"/>
    </source>
</evidence>
<dbReference type="InterPro" id="IPR039355">
    <property type="entry name" value="Transcription_factor_GATA"/>
</dbReference>
<dbReference type="AlphaFoldDB" id="A0A8H7DTE5"/>
<evidence type="ECO:0000256" key="3">
    <source>
        <dbReference type="ARBA" id="ARBA00022771"/>
    </source>
</evidence>
<keyword evidence="3 6" id="KW-0863">Zinc-finger</keyword>
<evidence type="ECO:0000256" key="2">
    <source>
        <dbReference type="ARBA" id="ARBA00022723"/>
    </source>
</evidence>
<dbReference type="Gene3D" id="3.30.50.10">
    <property type="entry name" value="Erythroid Transcription Factor GATA-1, subunit A"/>
    <property type="match status" value="2"/>
</dbReference>
<keyword evidence="10" id="KW-1185">Reference proteome</keyword>
<dbReference type="CDD" id="cd00202">
    <property type="entry name" value="ZnF_GATA"/>
    <property type="match status" value="2"/>
</dbReference>
<dbReference type="EMBL" id="JACETU010000003">
    <property type="protein sequence ID" value="KAF7432532.1"/>
    <property type="molecule type" value="Genomic_DNA"/>
</dbReference>
<feature type="compositionally biased region" description="Low complexity" evidence="7">
    <location>
        <begin position="208"/>
        <end position="222"/>
    </location>
</feature>
<evidence type="ECO:0000313" key="9">
    <source>
        <dbReference type="EMBL" id="KAF7432532.1"/>
    </source>
</evidence>
<dbReference type="Proteomes" id="UP000623687">
    <property type="component" value="Unassembled WGS sequence"/>
</dbReference>
<dbReference type="VEuPathDB" id="FungiDB:PC9H_004473"/>
<dbReference type="PROSITE" id="PS00344">
    <property type="entry name" value="GATA_ZN_FINGER_1"/>
    <property type="match status" value="1"/>
</dbReference>
<dbReference type="GO" id="GO:0005634">
    <property type="term" value="C:nucleus"/>
    <property type="evidence" value="ECO:0007669"/>
    <property type="project" value="UniProtKB-SubCell"/>
</dbReference>
<dbReference type="PANTHER" id="PTHR10071">
    <property type="entry name" value="TRANSCRIPTION FACTOR GATA FAMILY MEMBER"/>
    <property type="match status" value="1"/>
</dbReference>
<evidence type="ECO:0000256" key="1">
    <source>
        <dbReference type="ARBA" id="ARBA00004123"/>
    </source>
</evidence>
<accession>A0A8H7DTE5</accession>
<dbReference type="InterPro" id="IPR000679">
    <property type="entry name" value="Znf_GATA"/>
</dbReference>
<dbReference type="PRINTS" id="PR00619">
    <property type="entry name" value="GATAZNFINGER"/>
</dbReference>
<dbReference type="GeneID" id="59374291"/>
<evidence type="ECO:0000256" key="7">
    <source>
        <dbReference type="SAM" id="MobiDB-lite"/>
    </source>
</evidence>
<evidence type="ECO:0000313" key="10">
    <source>
        <dbReference type="Proteomes" id="UP000623687"/>
    </source>
</evidence>
<feature type="domain" description="GATA-type" evidence="8">
    <location>
        <begin position="249"/>
        <end position="292"/>
    </location>
</feature>
<dbReference type="PANTHER" id="PTHR10071:SF281">
    <property type="entry name" value="BOX A-BINDING FACTOR-RELATED"/>
    <property type="match status" value="1"/>
</dbReference>
<comment type="subcellular location">
    <subcellularLocation>
        <location evidence="1">Nucleus</location>
    </subcellularLocation>
</comment>
<dbReference type="SMART" id="SM00401">
    <property type="entry name" value="ZnF_GATA"/>
    <property type="match status" value="2"/>
</dbReference>
<dbReference type="GO" id="GO:0045944">
    <property type="term" value="P:positive regulation of transcription by RNA polymerase II"/>
    <property type="evidence" value="ECO:0007669"/>
    <property type="project" value="TreeGrafter"/>
</dbReference>
<organism evidence="9 10">
    <name type="scientific">Pleurotus ostreatus</name>
    <name type="common">Oyster mushroom</name>
    <name type="synonym">White-rot fungus</name>
    <dbReference type="NCBI Taxonomy" id="5322"/>
    <lineage>
        <taxon>Eukaryota</taxon>
        <taxon>Fungi</taxon>
        <taxon>Dikarya</taxon>
        <taxon>Basidiomycota</taxon>
        <taxon>Agaricomycotina</taxon>
        <taxon>Agaricomycetes</taxon>
        <taxon>Agaricomycetidae</taxon>
        <taxon>Agaricales</taxon>
        <taxon>Pleurotineae</taxon>
        <taxon>Pleurotaceae</taxon>
        <taxon>Pleurotus</taxon>
    </lineage>
</organism>
<dbReference type="OrthoDB" id="515401at2759"/>
<reference evidence="9" key="1">
    <citation type="submission" date="2019-07" db="EMBL/GenBank/DDBJ databases">
        <authorList>
            <person name="Palmer J.M."/>
        </authorList>
    </citation>
    <scope>NUCLEOTIDE SEQUENCE</scope>
    <source>
        <strain evidence="9">PC9</strain>
    </source>
</reference>
<dbReference type="PROSITE" id="PS50114">
    <property type="entry name" value="GATA_ZN_FINGER_2"/>
    <property type="match status" value="2"/>
</dbReference>
<name>A0A8H7DTE5_PLEOS</name>
<sequence length="370" mass="40738">MQNQPFYDAMLGISSQQPSQRVRASGGDFGLLPVTPGASSSTLHDMELAYGTASYPGSGRNQRYQDASSLSNNMSEYDMMHLLQNVPQRTTCRCGGSTMSPQYPVNSTSAMGPSHYNSFMPPSMDAAAMAATQSERVHNAYYSSGAPSITNKPGAHDAQYFLPEFTSVQDVPFDAMDNWNDMSAELMASMNQFIPHAGLPSLMPPSPYYETSPDTSPSPSDSPRSDHEYFNRLYDSSEPSSSHRSSPKPSSAKQCSHCRATSTPLWRREPTTLKPLCNACGLYLQQRNKLRPQELIDADDDEEGPVDPSGDMSGPECSHCHTRQTSVWRRSKTGAQLCNACGVYSRLRGKDRPLSLKRNKIKPRSKHPSK</sequence>
<dbReference type="SUPFAM" id="SSF57716">
    <property type="entry name" value="Glucocorticoid receptor-like (DNA-binding domain)"/>
    <property type="match status" value="2"/>
</dbReference>
<dbReference type="GO" id="GO:0000978">
    <property type="term" value="F:RNA polymerase II cis-regulatory region sequence-specific DNA binding"/>
    <property type="evidence" value="ECO:0007669"/>
    <property type="project" value="TreeGrafter"/>
</dbReference>
<dbReference type="RefSeq" id="XP_036632559.1">
    <property type="nucleotide sequence ID" value="XM_036774057.1"/>
</dbReference>
<keyword evidence="5" id="KW-0539">Nucleus</keyword>
<gene>
    <name evidence="9" type="ORF">PC9H_004473</name>
</gene>
<feature type="compositionally biased region" description="Low complexity" evidence="7">
    <location>
        <begin position="236"/>
        <end position="251"/>
    </location>
</feature>